<keyword evidence="3" id="KW-1185">Reference proteome</keyword>
<dbReference type="InterPro" id="IPR010266">
    <property type="entry name" value="NnrS"/>
</dbReference>
<dbReference type="AlphaFoldDB" id="A0A4Q0XMZ1"/>
<feature type="transmembrane region" description="Helical" evidence="1">
    <location>
        <begin position="184"/>
        <end position="203"/>
    </location>
</feature>
<feature type="transmembrane region" description="Helical" evidence="1">
    <location>
        <begin position="316"/>
        <end position="338"/>
    </location>
</feature>
<gene>
    <name evidence="2" type="ORF">CRV04_10520</name>
</gene>
<accession>A0A4Q0XMZ1</accession>
<feature type="transmembrane region" description="Helical" evidence="1">
    <location>
        <begin position="156"/>
        <end position="178"/>
    </location>
</feature>
<evidence type="ECO:0000256" key="1">
    <source>
        <dbReference type="SAM" id="Phobius"/>
    </source>
</evidence>
<keyword evidence="1" id="KW-0472">Membrane</keyword>
<keyword evidence="1" id="KW-1133">Transmembrane helix</keyword>
<feature type="transmembrane region" description="Helical" evidence="1">
    <location>
        <begin position="350"/>
        <end position="369"/>
    </location>
</feature>
<name>A0A4Q0XMZ1_9BACT</name>
<reference evidence="2 3" key="1">
    <citation type="submission" date="2017-10" db="EMBL/GenBank/DDBJ databases">
        <title>Genomics of the genus Arcobacter.</title>
        <authorList>
            <person name="Perez-Cataluna A."/>
            <person name="Figueras M.J."/>
        </authorList>
    </citation>
    <scope>NUCLEOTIDE SEQUENCE [LARGE SCALE GENOMIC DNA]</scope>
    <source>
        <strain evidence="2 3">CECT 8987</strain>
    </source>
</reference>
<feature type="transmembrane region" description="Helical" evidence="1">
    <location>
        <begin position="254"/>
        <end position="273"/>
    </location>
</feature>
<dbReference type="Pfam" id="PF05940">
    <property type="entry name" value="NnrS"/>
    <property type="match status" value="1"/>
</dbReference>
<feature type="transmembrane region" description="Helical" evidence="1">
    <location>
        <begin position="72"/>
        <end position="91"/>
    </location>
</feature>
<organism evidence="2 3">
    <name type="scientific">Candidatus Marinarcus aquaticus</name>
    <dbReference type="NCBI Taxonomy" id="2044504"/>
    <lineage>
        <taxon>Bacteria</taxon>
        <taxon>Pseudomonadati</taxon>
        <taxon>Campylobacterota</taxon>
        <taxon>Epsilonproteobacteria</taxon>
        <taxon>Campylobacterales</taxon>
        <taxon>Arcobacteraceae</taxon>
        <taxon>Candidatus Marinarcus</taxon>
    </lineage>
</organism>
<keyword evidence="1" id="KW-0812">Transmembrane</keyword>
<proteinExistence type="predicted"/>
<dbReference type="RefSeq" id="WP_128996811.1">
    <property type="nucleotide sequence ID" value="NZ_PDKN01000008.1"/>
</dbReference>
<feature type="transmembrane region" description="Helical" evidence="1">
    <location>
        <begin position="285"/>
        <end position="304"/>
    </location>
</feature>
<feature type="transmembrane region" description="Helical" evidence="1">
    <location>
        <begin position="32"/>
        <end position="60"/>
    </location>
</feature>
<feature type="transmembrane region" description="Helical" evidence="1">
    <location>
        <begin position="127"/>
        <end position="144"/>
    </location>
</feature>
<dbReference type="OrthoDB" id="9770040at2"/>
<sequence length="412" mass="47053">MMDNKKQYAAKHYEHYPQGDFPIYLAYGFRPIFLLLAPYIVISIILWSFTFSGFISLGFIDNLLTWHIYEMMYGVGSAGIIAFFLTGVPEMFPGAVPIVGRKLLFVVCLWIASRISFWFIAFLGVPLVAFLNLFLSVYIILLIIKPVFADVNKKHISLAFALLALLIIQALFFLSISGHLVVDAVSVLILALGFFIVLILLALRRVNMEAINELLESENIDETFYSRAPRYNLAIFCVLLYTLVEFFFPNNSILAYLALACFAAILNISNDFILKDNNILTKPFVLYMLSIILLTSIAYSFLAYDYLNEELYALNHFRHFLTTGSFGLVFYIVMIVVSTIHTGRKLFTNLWLNLGVILIFCATFIRALIPFYEEYSIEAYIVSSILWAIPFIIYMKIFFPFLLSKRADGIKG</sequence>
<dbReference type="Proteomes" id="UP000290657">
    <property type="component" value="Unassembled WGS sequence"/>
</dbReference>
<feature type="transmembrane region" description="Helical" evidence="1">
    <location>
        <begin position="231"/>
        <end position="248"/>
    </location>
</feature>
<evidence type="ECO:0000313" key="3">
    <source>
        <dbReference type="Proteomes" id="UP000290657"/>
    </source>
</evidence>
<evidence type="ECO:0000313" key="2">
    <source>
        <dbReference type="EMBL" id="RXJ55265.1"/>
    </source>
</evidence>
<protein>
    <submittedName>
        <fullName evidence="2">Nitrite reductase</fullName>
    </submittedName>
</protein>
<feature type="transmembrane region" description="Helical" evidence="1">
    <location>
        <begin position="103"/>
        <end position="121"/>
    </location>
</feature>
<comment type="caution">
    <text evidence="2">The sequence shown here is derived from an EMBL/GenBank/DDBJ whole genome shotgun (WGS) entry which is preliminary data.</text>
</comment>
<dbReference type="EMBL" id="PDKN01000008">
    <property type="protein sequence ID" value="RXJ55265.1"/>
    <property type="molecule type" value="Genomic_DNA"/>
</dbReference>
<feature type="transmembrane region" description="Helical" evidence="1">
    <location>
        <begin position="381"/>
        <end position="403"/>
    </location>
</feature>